<keyword evidence="2" id="KW-1185">Reference proteome</keyword>
<evidence type="ECO:0000313" key="2">
    <source>
        <dbReference type="Proteomes" id="UP001065047"/>
    </source>
</evidence>
<gene>
    <name evidence="1" type="ORF">AA14337_2811</name>
</gene>
<dbReference type="Proteomes" id="UP001065047">
    <property type="component" value="Unassembled WGS sequence"/>
</dbReference>
<protein>
    <submittedName>
        <fullName evidence="1">Uncharacterized protein</fullName>
    </submittedName>
</protein>
<sequence>MNEVSLLNKKKAKFGIYFDWPLNSRSGGPTGYLSTLFEGLSTLFNGAEVELISQPKPS</sequence>
<dbReference type="RefSeq" id="WP_156476794.1">
    <property type="nucleotide sequence ID" value="NZ_BAPF01000038.1"/>
</dbReference>
<organism evidence="1 2">
    <name type="scientific">Acetobacter malorum DSM 14337</name>
    <dbReference type="NCBI Taxonomy" id="1307910"/>
    <lineage>
        <taxon>Bacteria</taxon>
        <taxon>Pseudomonadati</taxon>
        <taxon>Pseudomonadota</taxon>
        <taxon>Alphaproteobacteria</taxon>
        <taxon>Acetobacterales</taxon>
        <taxon>Acetobacteraceae</taxon>
        <taxon>Acetobacter</taxon>
    </lineage>
</organism>
<accession>A0ABQ0PXY7</accession>
<evidence type="ECO:0000313" key="1">
    <source>
        <dbReference type="EMBL" id="GBQ84292.1"/>
    </source>
</evidence>
<reference evidence="1" key="1">
    <citation type="submission" date="2013-04" db="EMBL/GenBank/DDBJ databases">
        <title>The genome sequencing project of 58 acetic acid bacteria.</title>
        <authorList>
            <person name="Okamoto-Kainuma A."/>
            <person name="Ishikawa M."/>
            <person name="Umino S."/>
            <person name="Koizumi Y."/>
            <person name="Shiwa Y."/>
            <person name="Yoshikawa H."/>
            <person name="Matsutani M."/>
            <person name="Matsushita K."/>
        </authorList>
    </citation>
    <scope>NUCLEOTIDE SEQUENCE</scope>
    <source>
        <strain evidence="1">DSM 14337</strain>
    </source>
</reference>
<name>A0ABQ0PXY7_9PROT</name>
<proteinExistence type="predicted"/>
<dbReference type="EMBL" id="BAPF01000038">
    <property type="protein sequence ID" value="GBQ84292.1"/>
    <property type="molecule type" value="Genomic_DNA"/>
</dbReference>
<comment type="caution">
    <text evidence="1">The sequence shown here is derived from an EMBL/GenBank/DDBJ whole genome shotgun (WGS) entry which is preliminary data.</text>
</comment>
<dbReference type="GeneID" id="47230163"/>